<dbReference type="InterPro" id="IPR032710">
    <property type="entry name" value="NTF2-like_dom_sf"/>
</dbReference>
<organism evidence="2 3">
    <name type="scientific">Novosphingobium fluoreni</name>
    <dbReference type="NCBI Taxonomy" id="1391222"/>
    <lineage>
        <taxon>Bacteria</taxon>
        <taxon>Pseudomonadati</taxon>
        <taxon>Pseudomonadota</taxon>
        <taxon>Alphaproteobacteria</taxon>
        <taxon>Sphingomonadales</taxon>
        <taxon>Sphingomonadaceae</taxon>
        <taxon>Novosphingobium</taxon>
    </lineage>
</organism>
<dbReference type="Proteomes" id="UP000561459">
    <property type="component" value="Unassembled WGS sequence"/>
</dbReference>
<dbReference type="Gene3D" id="3.10.450.50">
    <property type="match status" value="1"/>
</dbReference>
<dbReference type="RefSeq" id="WP_058736615.1">
    <property type="nucleotide sequence ID" value="NZ_JACIDY010000004.1"/>
</dbReference>
<feature type="domain" description="SnoaL-like" evidence="1">
    <location>
        <begin position="12"/>
        <end position="129"/>
    </location>
</feature>
<protein>
    <submittedName>
        <fullName evidence="2">Uncharacterized protein (TIGR02246 family)</fullName>
    </submittedName>
</protein>
<evidence type="ECO:0000313" key="2">
    <source>
        <dbReference type="EMBL" id="MBB3940318.1"/>
    </source>
</evidence>
<dbReference type="AlphaFoldDB" id="A0A7W6C3U0"/>
<reference evidence="2 3" key="1">
    <citation type="submission" date="2020-08" db="EMBL/GenBank/DDBJ databases">
        <title>Genomic Encyclopedia of Type Strains, Phase IV (KMG-IV): sequencing the most valuable type-strain genomes for metagenomic binning, comparative biology and taxonomic classification.</title>
        <authorList>
            <person name="Goeker M."/>
        </authorList>
    </citation>
    <scope>NUCLEOTIDE SEQUENCE [LARGE SCALE GENOMIC DNA]</scope>
    <source>
        <strain evidence="2 3">DSM 27568</strain>
    </source>
</reference>
<dbReference type="InterPro" id="IPR037401">
    <property type="entry name" value="SnoaL-like"/>
</dbReference>
<keyword evidence="3" id="KW-1185">Reference proteome</keyword>
<dbReference type="Pfam" id="PF13577">
    <property type="entry name" value="SnoaL_4"/>
    <property type="match status" value="1"/>
</dbReference>
<evidence type="ECO:0000313" key="3">
    <source>
        <dbReference type="Proteomes" id="UP000561459"/>
    </source>
</evidence>
<sequence>MAEATSLEKRIERIESRMEIAELPTRYARAVDARDIDTWIGLFVEDVDCGRRGKGREALRTFIDPSVRTFYRSIHFICGHTVDFIDDDTATGTVYCRAEHEDGDEWVTMAIIYFDRYVRRDGRWYFERRSEKHWYSVDELDRPRAPFQLWDRWSDRLPHLPQDFPTWAGFWEKSSAEDVAKITRLPVGHSGDKA</sequence>
<dbReference type="EMBL" id="JACIDY010000004">
    <property type="protein sequence ID" value="MBB3940318.1"/>
    <property type="molecule type" value="Genomic_DNA"/>
</dbReference>
<dbReference type="SUPFAM" id="SSF54427">
    <property type="entry name" value="NTF2-like"/>
    <property type="match status" value="1"/>
</dbReference>
<name>A0A7W6C3U0_9SPHN</name>
<comment type="caution">
    <text evidence="2">The sequence shown here is derived from an EMBL/GenBank/DDBJ whole genome shotgun (WGS) entry which is preliminary data.</text>
</comment>
<proteinExistence type="predicted"/>
<evidence type="ECO:0000259" key="1">
    <source>
        <dbReference type="Pfam" id="PF13577"/>
    </source>
</evidence>
<accession>A0A7W6C3U0</accession>
<dbReference type="CDD" id="cd00531">
    <property type="entry name" value="NTF2_like"/>
    <property type="match status" value="1"/>
</dbReference>
<gene>
    <name evidence="2" type="ORF">GGR39_001975</name>
</gene>